<dbReference type="InterPro" id="IPR038404">
    <property type="entry name" value="TRAP_DctP_sf"/>
</dbReference>
<sequence>MKKALSIVFVVFLLLLGACSQQSGIQGEKPKESEGSKGDSSPKLMKLAVVTAEERSLTKGLVKFGELVEAKTNGSIKVEVFPNGQLGGDREVFESLQFGSIQGTTMSTGPIAQFAPKFNVFDLPFLFPTSEIAYEVLDGPTGAELLKELESQNVVGLNYWENGFRHLTNNAKEVKSPDDVKGLKIRTLENDLHMAIWSELGANPTPMAFTELFAGLQQGVVDGQENPVGNVTGNKFFEVQKYLSKTGHVYNASPFLISKDFWESLTDEEKEALKEAADEARDYQRELNQKEDEDGYKILADNGMVITDLTSEDKEKFFEKVQPVYEKFSDSIGKDFVEKLLSEIEKLK</sequence>
<keyword evidence="5" id="KW-0175">Coiled coil</keyword>
<accession>A0ABV4YQC2</accession>
<keyword evidence="8" id="KW-1185">Reference proteome</keyword>
<comment type="caution">
    <text evidence="7">The sequence shown here is derived from an EMBL/GenBank/DDBJ whole genome shotgun (WGS) entry which is preliminary data.</text>
</comment>
<dbReference type="PIRSF" id="PIRSF006470">
    <property type="entry name" value="DctB"/>
    <property type="match status" value="1"/>
</dbReference>
<protein>
    <submittedName>
        <fullName evidence="7">DctP family TRAP transporter solute-binding subunit</fullName>
    </submittedName>
</protein>
<keyword evidence="3" id="KW-0813">Transport</keyword>
<evidence type="ECO:0000256" key="3">
    <source>
        <dbReference type="ARBA" id="ARBA00022448"/>
    </source>
</evidence>
<evidence type="ECO:0000256" key="2">
    <source>
        <dbReference type="ARBA" id="ARBA00009023"/>
    </source>
</evidence>
<dbReference type="PANTHER" id="PTHR33376:SF4">
    <property type="entry name" value="SIALIC ACID-BINDING PERIPLASMIC PROTEIN SIAP"/>
    <property type="match status" value="1"/>
</dbReference>
<evidence type="ECO:0000313" key="7">
    <source>
        <dbReference type="EMBL" id="MFB3166743.1"/>
    </source>
</evidence>
<dbReference type="NCBIfam" id="NF037995">
    <property type="entry name" value="TRAP_S1"/>
    <property type="match status" value="1"/>
</dbReference>
<evidence type="ECO:0000256" key="5">
    <source>
        <dbReference type="SAM" id="Coils"/>
    </source>
</evidence>
<gene>
    <name evidence="7" type="ORF">P5G62_006440</name>
</gene>
<dbReference type="CDD" id="cd13676">
    <property type="entry name" value="PBP2_TRAP_DctP2_like"/>
    <property type="match status" value="1"/>
</dbReference>
<evidence type="ECO:0000256" key="4">
    <source>
        <dbReference type="ARBA" id="ARBA00022729"/>
    </source>
</evidence>
<comment type="subcellular location">
    <subcellularLocation>
        <location evidence="1">Cell envelope</location>
    </subcellularLocation>
</comment>
<keyword evidence="4 6" id="KW-0732">Signal</keyword>
<dbReference type="PANTHER" id="PTHR33376">
    <property type="match status" value="1"/>
</dbReference>
<evidence type="ECO:0000256" key="1">
    <source>
        <dbReference type="ARBA" id="ARBA00004196"/>
    </source>
</evidence>
<feature type="signal peptide" evidence="6">
    <location>
        <begin position="1"/>
        <end position="23"/>
    </location>
</feature>
<dbReference type="Proteomes" id="UP001241748">
    <property type="component" value="Unassembled WGS sequence"/>
</dbReference>
<reference evidence="7 8" key="1">
    <citation type="submission" date="2024-05" db="EMBL/GenBank/DDBJ databases">
        <authorList>
            <person name="Venkateswaran K."/>
        </authorList>
    </citation>
    <scope>NUCLEOTIDE SEQUENCE [LARGE SCALE GENOMIC DNA]</scope>
    <source>
        <strain evidence="7 8">179-C4-2-HS</strain>
    </source>
</reference>
<dbReference type="RefSeq" id="WP_306075547.1">
    <property type="nucleotide sequence ID" value="NZ_JAROBZ020000001.1"/>
</dbReference>
<dbReference type="NCBIfam" id="TIGR00787">
    <property type="entry name" value="dctP"/>
    <property type="match status" value="1"/>
</dbReference>
<dbReference type="PROSITE" id="PS51257">
    <property type="entry name" value="PROKAR_LIPOPROTEIN"/>
    <property type="match status" value="1"/>
</dbReference>
<feature type="chain" id="PRO_5045060930" evidence="6">
    <location>
        <begin position="24"/>
        <end position="348"/>
    </location>
</feature>
<evidence type="ECO:0000256" key="6">
    <source>
        <dbReference type="SAM" id="SignalP"/>
    </source>
</evidence>
<dbReference type="Pfam" id="PF03480">
    <property type="entry name" value="DctP"/>
    <property type="match status" value="1"/>
</dbReference>
<dbReference type="InterPro" id="IPR018389">
    <property type="entry name" value="DctP_fam"/>
</dbReference>
<organism evidence="7 8">
    <name type="scientific">Neobacillus driksii</name>
    <dbReference type="NCBI Taxonomy" id="3035913"/>
    <lineage>
        <taxon>Bacteria</taxon>
        <taxon>Bacillati</taxon>
        <taxon>Bacillota</taxon>
        <taxon>Bacilli</taxon>
        <taxon>Bacillales</taxon>
        <taxon>Bacillaceae</taxon>
        <taxon>Neobacillus</taxon>
    </lineage>
</organism>
<dbReference type="EMBL" id="JAROBZ020000001">
    <property type="protein sequence ID" value="MFB3166743.1"/>
    <property type="molecule type" value="Genomic_DNA"/>
</dbReference>
<dbReference type="InterPro" id="IPR004682">
    <property type="entry name" value="TRAP_DctP"/>
</dbReference>
<dbReference type="Gene3D" id="3.40.190.170">
    <property type="entry name" value="Bacterial extracellular solute-binding protein, family 7"/>
    <property type="match status" value="1"/>
</dbReference>
<name>A0ABV4YQC2_9BACI</name>
<proteinExistence type="inferred from homology"/>
<feature type="coiled-coil region" evidence="5">
    <location>
        <begin position="266"/>
        <end position="293"/>
    </location>
</feature>
<comment type="similarity">
    <text evidence="2">Belongs to the bacterial solute-binding protein 7 family.</text>
</comment>
<evidence type="ECO:0000313" key="8">
    <source>
        <dbReference type="Proteomes" id="UP001241748"/>
    </source>
</evidence>